<feature type="compositionally biased region" description="Basic residues" evidence="9">
    <location>
        <begin position="1238"/>
        <end position="1250"/>
    </location>
</feature>
<evidence type="ECO:0000256" key="1">
    <source>
        <dbReference type="ARBA" id="ARBA00004245"/>
    </source>
</evidence>
<dbReference type="GeneID" id="113513184"/>
<evidence type="ECO:0000256" key="6">
    <source>
        <dbReference type="ARBA" id="ARBA00023212"/>
    </source>
</evidence>
<comment type="similarity">
    <text evidence="7">Belongs to the TRAFAC class myosin-kinesin ATPase superfamily. Kinesin family.</text>
</comment>
<feature type="compositionally biased region" description="Basic and acidic residues" evidence="9">
    <location>
        <begin position="618"/>
        <end position="628"/>
    </location>
</feature>
<dbReference type="RefSeq" id="XP_052754870.1">
    <property type="nucleotide sequence ID" value="XM_052898910.1"/>
</dbReference>
<feature type="region of interest" description="Disordered" evidence="9">
    <location>
        <begin position="618"/>
        <end position="648"/>
    </location>
</feature>
<comment type="subcellular location">
    <subcellularLocation>
        <location evidence="1">Cytoplasm</location>
        <location evidence="1">Cytoskeleton</location>
    </subcellularLocation>
</comment>
<evidence type="ECO:0000256" key="4">
    <source>
        <dbReference type="ARBA" id="ARBA00022840"/>
    </source>
</evidence>
<keyword evidence="4 7" id="KW-0067">ATP-binding</keyword>
<dbReference type="Proteomes" id="UP001652740">
    <property type="component" value="Unplaced"/>
</dbReference>
<keyword evidence="11" id="KW-1185">Reference proteome</keyword>
<dbReference type="Pfam" id="PF00225">
    <property type="entry name" value="Kinesin"/>
    <property type="match status" value="1"/>
</dbReference>
<proteinExistence type="inferred from homology"/>
<dbReference type="SMART" id="SM00129">
    <property type="entry name" value="KISc"/>
    <property type="match status" value="1"/>
</dbReference>
<feature type="domain" description="Kinesin motor" evidence="10">
    <location>
        <begin position="57"/>
        <end position="454"/>
    </location>
</feature>
<name>A0ABM3MUG4_GALME</name>
<dbReference type="InterPro" id="IPR036961">
    <property type="entry name" value="Kinesin_motor_dom_sf"/>
</dbReference>
<dbReference type="PROSITE" id="PS50067">
    <property type="entry name" value="KINESIN_MOTOR_2"/>
    <property type="match status" value="1"/>
</dbReference>
<evidence type="ECO:0000256" key="2">
    <source>
        <dbReference type="ARBA" id="ARBA00022490"/>
    </source>
</evidence>
<dbReference type="InterPro" id="IPR027417">
    <property type="entry name" value="P-loop_NTPase"/>
</dbReference>
<accession>A0ABM3MUG4</accession>
<keyword evidence="7" id="KW-0505">Motor protein</keyword>
<keyword evidence="2" id="KW-0963">Cytoplasm</keyword>
<dbReference type="PANTHER" id="PTHR47969">
    <property type="entry name" value="CHROMOSOME-ASSOCIATED KINESIN KIF4A-RELATED"/>
    <property type="match status" value="1"/>
</dbReference>
<feature type="region of interest" description="Disordered" evidence="9">
    <location>
        <begin position="697"/>
        <end position="716"/>
    </location>
</feature>
<dbReference type="PRINTS" id="PR00380">
    <property type="entry name" value="KINESINHEAVY"/>
</dbReference>
<organism evidence="11 12">
    <name type="scientific">Galleria mellonella</name>
    <name type="common">Greater wax moth</name>
    <dbReference type="NCBI Taxonomy" id="7137"/>
    <lineage>
        <taxon>Eukaryota</taxon>
        <taxon>Metazoa</taxon>
        <taxon>Ecdysozoa</taxon>
        <taxon>Arthropoda</taxon>
        <taxon>Hexapoda</taxon>
        <taxon>Insecta</taxon>
        <taxon>Pterygota</taxon>
        <taxon>Neoptera</taxon>
        <taxon>Endopterygota</taxon>
        <taxon>Lepidoptera</taxon>
        <taxon>Glossata</taxon>
        <taxon>Ditrysia</taxon>
        <taxon>Pyraloidea</taxon>
        <taxon>Pyralidae</taxon>
        <taxon>Galleriinae</taxon>
        <taxon>Galleria</taxon>
    </lineage>
</organism>
<feature type="binding site" evidence="7">
    <location>
        <begin position="144"/>
        <end position="151"/>
    </location>
    <ligand>
        <name>ATP</name>
        <dbReference type="ChEBI" id="CHEBI:30616"/>
    </ligand>
</feature>
<feature type="compositionally biased region" description="Basic residues" evidence="9">
    <location>
        <begin position="1354"/>
        <end position="1364"/>
    </location>
</feature>
<feature type="coiled-coil region" evidence="8">
    <location>
        <begin position="487"/>
        <end position="555"/>
    </location>
</feature>
<protein>
    <submittedName>
        <fullName evidence="12">Kinesin-like protein KIF20B</fullName>
    </submittedName>
</protein>
<feature type="region of interest" description="Disordered" evidence="9">
    <location>
        <begin position="1335"/>
        <end position="1364"/>
    </location>
</feature>
<evidence type="ECO:0000313" key="12">
    <source>
        <dbReference type="RefSeq" id="XP_052754870.1"/>
    </source>
</evidence>
<keyword evidence="5 8" id="KW-0175">Coiled coil</keyword>
<evidence type="ECO:0000256" key="3">
    <source>
        <dbReference type="ARBA" id="ARBA00022741"/>
    </source>
</evidence>
<dbReference type="InterPro" id="IPR001752">
    <property type="entry name" value="Kinesin_motor_dom"/>
</dbReference>
<dbReference type="SUPFAM" id="SSF52540">
    <property type="entry name" value="P-loop containing nucleoside triphosphate hydrolases"/>
    <property type="match status" value="1"/>
</dbReference>
<evidence type="ECO:0000259" key="10">
    <source>
        <dbReference type="PROSITE" id="PS50067"/>
    </source>
</evidence>
<keyword evidence="6" id="KW-0206">Cytoskeleton</keyword>
<keyword evidence="3 7" id="KW-0547">Nucleotide-binding</keyword>
<evidence type="ECO:0000256" key="9">
    <source>
        <dbReference type="SAM" id="MobiDB-lite"/>
    </source>
</evidence>
<reference evidence="12" key="1">
    <citation type="submission" date="2025-08" db="UniProtKB">
        <authorList>
            <consortium name="RefSeq"/>
        </authorList>
    </citation>
    <scope>IDENTIFICATION</scope>
    <source>
        <tissue evidence="12">Whole larvae</tissue>
    </source>
</reference>
<feature type="compositionally biased region" description="Acidic residues" evidence="9">
    <location>
        <begin position="636"/>
        <end position="646"/>
    </location>
</feature>
<feature type="region of interest" description="Disordered" evidence="9">
    <location>
        <begin position="1237"/>
        <end position="1262"/>
    </location>
</feature>
<evidence type="ECO:0000313" key="11">
    <source>
        <dbReference type="Proteomes" id="UP001652740"/>
    </source>
</evidence>
<dbReference type="InterPro" id="IPR027640">
    <property type="entry name" value="Kinesin-like_fam"/>
</dbReference>
<dbReference type="PANTHER" id="PTHR47969:SF15">
    <property type="entry name" value="CHROMOSOME-ASSOCIATED KINESIN KIF4A-RELATED"/>
    <property type="match status" value="1"/>
</dbReference>
<sequence length="1364" mass="154992">MIEQRYSDNDQSKRDIPSFIEPRPPLILNPFMRPRPQKGTNLMELFDEDSVSDEPELVQVYLRLKPYHGQSNLYEVRSDRCLITSVDTATAGHGRRTEHNISKMYTFSRIFDAETTQKEIFEHVVKDNLKKLPDGHSFTLLTYGASGSGKTYTLMGTVASPGLVPRSLEYVFRVVDAAQQPVYKPSEGGADKLDYAEQEYELQWVKRLRQVSAPLRDKYKRMSAGLCSDFTASSLDLSNRTKYYVWVSFVEIYNEGIYDLLASSDRRSSNKLQIREDSNGNVFVKGVTQAFVRSGEEAYDVMVAGKHNLQVAATGIHAQSSRSHCIFTITMLTETEGVARTASVRLCDLAGCERARRTRNAGARMQESRAINSSLHVLERCLHTLRRRRRAATAAAAAAELVPYRESKLTRLLAAGLSGARAEAVAMVVTLNPAPLAAPESRHVLQLAAVARDIQVNSTIAEMTCLDSTQNSTIPSSAEVMKLRADNERLHFELVQAQARNKELLANMEERQQQAAATMRELVDDAKDMTRQYYEAQLAAQRSEMDDMIEEYENKLKMAATPSNAETLLLQEKVTELMTEIAILEEKLTAERLARARAEEEVQHLRACIDERDDKVFGDNQSEKREDVMLVSDSEHDSEEEVEDPCNESLEPTFKKEDINRSKLVMQSLNSHNTSYSTMQDDEHTIDNNESIFDKTNDTLKDDHYSSNETDKESTYDKDEEIYSIKNTMEKSLNNTKTEDFEGEKEEHESVNKLKTSDFRGTYCVKSFEENETGNVNEEKVLSHSRGIYYVNNVESDKLKPISILPVINTDIVKQLSREIETQKIDLNIKKDNDIKAEMKYTQTDNTETKPNIKVSQTLVSKIINSAKSTPGDNSLTQFEQLEMATNTCNETKHISDEFVNIKILKEKRTYFDEQPIINENTDKVDPNNKLTKTDYFMSTKVNQESHMNVDSKDVNINSDCNIVKNDLLNDNLNNDILRSPSIVKDEIITDNFKPSTIKKLLGESLTRQTNISSTHKNIAVPKKQNSVDIFEGFDSPQPHHFTKELDVIENARKSIEKLVLAQQSASKVQKNNKRKDKVESESVVKEPIKDVKQTILTNISAVQKTPLLKVEKTEELSLNMQQASISGNNTIEDFENIYKNITAPRPTDFDVFLSQEPNISKAIENDQIVTQKTNGSKVDEIKMETQKLTEVEEVKYNLRNKASVKTETLKCFNKDHKDSESEEVLVVSQSKCESKTKPSKRNLRLRRRKNENDEEKSDSETVSLKDIVNLQTEFSDVTLDVPAPVKIVKDIPSPEKSKFEDENRPPVLEIQSCPSKSVTRSRRKLFTPRIEPLDESMGAAGDSNERIYVPRPSYHRTRARRKL</sequence>
<dbReference type="Gene3D" id="3.40.850.10">
    <property type="entry name" value="Kinesin motor domain"/>
    <property type="match status" value="1"/>
</dbReference>
<evidence type="ECO:0000256" key="8">
    <source>
        <dbReference type="SAM" id="Coils"/>
    </source>
</evidence>
<evidence type="ECO:0000256" key="5">
    <source>
        <dbReference type="ARBA" id="ARBA00023054"/>
    </source>
</evidence>
<gene>
    <name evidence="12" type="primary">LOC113513184</name>
</gene>
<evidence type="ECO:0000256" key="7">
    <source>
        <dbReference type="PROSITE-ProRule" id="PRU00283"/>
    </source>
</evidence>